<proteinExistence type="predicted"/>
<keyword evidence="3" id="KW-0812">Transmembrane</keyword>
<feature type="transmembrane region" description="Helical" evidence="3">
    <location>
        <begin position="973"/>
        <end position="992"/>
    </location>
</feature>
<feature type="transmembrane region" description="Helical" evidence="3">
    <location>
        <begin position="1259"/>
        <end position="1281"/>
    </location>
</feature>
<dbReference type="Pfam" id="PF12796">
    <property type="entry name" value="Ank_2"/>
    <property type="match status" value="2"/>
</dbReference>
<evidence type="ECO:0000313" key="4">
    <source>
        <dbReference type="EMBL" id="CAE0461444.1"/>
    </source>
</evidence>
<reference evidence="4" key="1">
    <citation type="submission" date="2021-01" db="EMBL/GenBank/DDBJ databases">
        <authorList>
            <person name="Corre E."/>
            <person name="Pelletier E."/>
            <person name="Niang G."/>
            <person name="Scheremetjew M."/>
            <person name="Finn R."/>
            <person name="Kale V."/>
            <person name="Holt S."/>
            <person name="Cochrane G."/>
            <person name="Meng A."/>
            <person name="Brown T."/>
            <person name="Cohen L."/>
        </authorList>
    </citation>
    <scope>NUCLEOTIDE SEQUENCE</scope>
    <source>
        <strain evidence="4">MM31A-1</strain>
    </source>
</reference>
<dbReference type="PANTHER" id="PTHR24198:SF165">
    <property type="entry name" value="ANKYRIN REPEAT-CONTAINING PROTEIN-RELATED"/>
    <property type="match status" value="1"/>
</dbReference>
<dbReference type="Gene3D" id="1.25.40.20">
    <property type="entry name" value="Ankyrin repeat-containing domain"/>
    <property type="match status" value="3"/>
</dbReference>
<dbReference type="InterPro" id="IPR036770">
    <property type="entry name" value="Ankyrin_rpt-contain_sf"/>
</dbReference>
<gene>
    <name evidence="4" type="ORF">CDEB00056_LOCUS6285</name>
</gene>
<feature type="transmembrane region" description="Helical" evidence="3">
    <location>
        <begin position="876"/>
        <end position="896"/>
    </location>
</feature>
<evidence type="ECO:0000256" key="2">
    <source>
        <dbReference type="ARBA" id="ARBA00023043"/>
    </source>
</evidence>
<dbReference type="SMART" id="SM00248">
    <property type="entry name" value="ANK"/>
    <property type="match status" value="9"/>
</dbReference>
<feature type="transmembrane region" description="Helical" evidence="3">
    <location>
        <begin position="908"/>
        <end position="930"/>
    </location>
</feature>
<organism evidence="4">
    <name type="scientific">Chaetoceros debilis</name>
    <dbReference type="NCBI Taxonomy" id="122233"/>
    <lineage>
        <taxon>Eukaryota</taxon>
        <taxon>Sar</taxon>
        <taxon>Stramenopiles</taxon>
        <taxon>Ochrophyta</taxon>
        <taxon>Bacillariophyta</taxon>
        <taxon>Coscinodiscophyceae</taxon>
        <taxon>Chaetocerotophycidae</taxon>
        <taxon>Chaetocerotales</taxon>
        <taxon>Chaetocerotaceae</taxon>
        <taxon>Chaetoceros</taxon>
    </lineage>
</organism>
<accession>A0A7S3V701</accession>
<sequence length="1305" mass="147746">MSTSSRGPLDFFLATDCGIKIELVNDDHFDGSEPTRSPLGREYRIVNSNDDFFDGLDIDKSSDAFLKGKLSPISRVNLSPFVRLTSGIPMEACHFAFIMAPHSLLECFGTYEDILTEVKSIEYLKLPPELQKNNTFTKEARNLIESVSKHGQPESQKLKSNDEGEQLCADAELLRYRRIALASFAIYHGFAYFDKDMNFLQINACSLLQTDFKLSFVGPYKTPNAAVKGLEVMDRIHPSTLELFIEAGVIGFGWVGTSELFSGKPAADGYSCAHGALVFCSDDGTGVTYALPTEHDSQPPSVECRSLLDTFLSILMQSSLKFSYRLIHHQDDIKACKERVRLMLKELSEQITETLTPLETSVISPFPLLHSALKAKTSIQSIQLITDHKVEDFWIRDAHGWYPLHYACRFSAGDDHLFKMLLSKCPPEALLQADRFNRHPLHIACDSNASPNVIKMLLERVDGARDILYEKTRFTGMLPLHIACNSGASIGVIKELLKADRSGESIRDMSITGRLALHMAIDRILPHDVIRLLLEAEQELNLDCNAYRCQKSGRSSYRSSFMKENSTFGNSKLAFSSPEDSIYKWCRGVLPLHMALLQNYDLATIKILANADFEQSSLVAGLVYQPLFEESSVRLEKQRSSQNFTTQRSLFVADESLAESSEVMKELKSNFHRGLPESSEALHGTRALHIALQTHATETVRFLLQKEREDKINRAERKFRAEMRSQGGMTCLHLACKNNEENDIIKMLLDLDPSNVTSTLEDERGFRPLHYVCSHSNASEDVIQMLLSAEKKYYEGKNANMYELSTSRLCNQAKNPLSYATRMGASVEVLDLLLQSEYFSVNGFDDIAKSELATRISQDSRLQKSLVMTLSKRSTFAFLFLEVVLYAVAVVVYFFRSESVFTDNSVDTGGFVILIAVLIMFVFREILQLCSQRSSYFLDGKNYFEVCNLASLLAAIVIMESDQTLKDYNYMDMYVMIAAAVFLVTNLIYFMRSTFLPFSEFAQGLIAIFTSVVPFLVVTVLLLLLFTYTFRAMTMYEYNQSLSAPPSPSSNNANLATFGFFPRRNLLGKGVPNTNEGRVEKCQESFGNCFYYTLQGFFSGSDATNDPYDIMFGVVVVIVLLNVVIAIVSDAWANSQEKATAYFWRGRLCFLSETRLLKNFSRNGSFAQPLLNIVDESRTIFRRGEHVRWVRQYPYNLVETKHQYENPHFYFGPEIANKIADARSFAADLRWIKLEKQSRGDVTFFHRWELHPARVFLRWLGYTIVHICWLVLGIPTFGILWPESFRVWILSYGNSAGETCKATCD</sequence>
<feature type="transmembrane region" description="Helical" evidence="3">
    <location>
        <begin position="1004"/>
        <end position="1028"/>
    </location>
</feature>
<dbReference type="PANTHER" id="PTHR24198">
    <property type="entry name" value="ANKYRIN REPEAT AND PROTEIN KINASE DOMAIN-CONTAINING PROTEIN"/>
    <property type="match status" value="1"/>
</dbReference>
<feature type="transmembrane region" description="Helical" evidence="3">
    <location>
        <begin position="942"/>
        <end position="961"/>
    </location>
</feature>
<dbReference type="SUPFAM" id="SSF48403">
    <property type="entry name" value="Ankyrin repeat"/>
    <property type="match status" value="1"/>
</dbReference>
<keyword evidence="2" id="KW-0040">ANK repeat</keyword>
<keyword evidence="3" id="KW-0472">Membrane</keyword>
<feature type="transmembrane region" description="Helical" evidence="3">
    <location>
        <begin position="1110"/>
        <end position="1128"/>
    </location>
</feature>
<dbReference type="InterPro" id="IPR002110">
    <property type="entry name" value="Ankyrin_rpt"/>
</dbReference>
<name>A0A7S3V701_9STRA</name>
<keyword evidence="1" id="KW-0677">Repeat</keyword>
<evidence type="ECO:0000256" key="1">
    <source>
        <dbReference type="ARBA" id="ARBA00022737"/>
    </source>
</evidence>
<protein>
    <recommendedName>
        <fullName evidence="5">Ion transport domain-containing protein</fullName>
    </recommendedName>
</protein>
<keyword evidence="3" id="KW-1133">Transmembrane helix</keyword>
<dbReference type="EMBL" id="HBIO01008248">
    <property type="protein sequence ID" value="CAE0461444.1"/>
    <property type="molecule type" value="Transcribed_RNA"/>
</dbReference>
<evidence type="ECO:0008006" key="5">
    <source>
        <dbReference type="Google" id="ProtNLM"/>
    </source>
</evidence>
<evidence type="ECO:0000256" key="3">
    <source>
        <dbReference type="SAM" id="Phobius"/>
    </source>
</evidence>